<proteinExistence type="predicted"/>
<dbReference type="AlphaFoldDB" id="A0A1T4W1N5"/>
<gene>
    <name evidence="1" type="ORF">SAMN02745704_00087</name>
</gene>
<accession>A0A1T4W1N5</accession>
<dbReference type="Proteomes" id="UP000190027">
    <property type="component" value="Unassembled WGS sequence"/>
</dbReference>
<dbReference type="RefSeq" id="WP_078715681.1">
    <property type="nucleotide sequence ID" value="NZ_FUYC01000001.1"/>
</dbReference>
<organism evidence="1 2">
    <name type="scientific">Paucidesulfovibrio gracilis DSM 16080</name>
    <dbReference type="NCBI Taxonomy" id="1121449"/>
    <lineage>
        <taxon>Bacteria</taxon>
        <taxon>Pseudomonadati</taxon>
        <taxon>Thermodesulfobacteriota</taxon>
        <taxon>Desulfovibrionia</taxon>
        <taxon>Desulfovibrionales</taxon>
        <taxon>Desulfovibrionaceae</taxon>
        <taxon>Paucidesulfovibrio</taxon>
    </lineage>
</organism>
<protein>
    <submittedName>
        <fullName evidence="1">Uncharacterized protein</fullName>
    </submittedName>
</protein>
<keyword evidence="2" id="KW-1185">Reference proteome</keyword>
<dbReference type="EMBL" id="FUYC01000001">
    <property type="protein sequence ID" value="SKA71162.1"/>
    <property type="molecule type" value="Genomic_DNA"/>
</dbReference>
<dbReference type="OrthoDB" id="1449616at2"/>
<sequence>MKDIWKPEWDELIATAYGNVSSGVKKSESTQEIDHVFAEILSLWVGSMKVKDTWKFYLGHQENSWCYLGQARSKKLQESFNFGFYEGKLFLDVSFVHPYRLKYMGDDFWEHLIELNKCGDCKFSENAGLAGDEGKLLEKYSSSKSNIFNIVKNYLLLEMHGGGSGDLGGVEVLWPMDVDREELLLNGATALFHMYKMNYLLYRSYSQYLNGLKKRS</sequence>
<evidence type="ECO:0000313" key="1">
    <source>
        <dbReference type="EMBL" id="SKA71162.1"/>
    </source>
</evidence>
<reference evidence="1 2" key="1">
    <citation type="submission" date="2017-02" db="EMBL/GenBank/DDBJ databases">
        <authorList>
            <person name="Peterson S.W."/>
        </authorList>
    </citation>
    <scope>NUCLEOTIDE SEQUENCE [LARGE SCALE GENOMIC DNA]</scope>
    <source>
        <strain evidence="1 2">DSM 16080</strain>
    </source>
</reference>
<name>A0A1T4W1N5_9BACT</name>
<evidence type="ECO:0000313" key="2">
    <source>
        <dbReference type="Proteomes" id="UP000190027"/>
    </source>
</evidence>